<evidence type="ECO:0000313" key="2">
    <source>
        <dbReference type="EMBL" id="KKK69704.1"/>
    </source>
</evidence>
<accession>A0A0F8ZTH1</accession>
<gene>
    <name evidence="2" type="ORF">LCGC14_2931370</name>
</gene>
<organism evidence="2">
    <name type="scientific">marine sediment metagenome</name>
    <dbReference type="NCBI Taxonomy" id="412755"/>
    <lineage>
        <taxon>unclassified sequences</taxon>
        <taxon>metagenomes</taxon>
        <taxon>ecological metagenomes</taxon>
    </lineage>
</organism>
<keyword evidence="1" id="KW-0472">Membrane</keyword>
<keyword evidence="1" id="KW-0812">Transmembrane</keyword>
<feature type="transmembrane region" description="Helical" evidence="1">
    <location>
        <begin position="12"/>
        <end position="29"/>
    </location>
</feature>
<dbReference type="EMBL" id="LAZR01058523">
    <property type="protein sequence ID" value="KKK69704.1"/>
    <property type="molecule type" value="Genomic_DNA"/>
</dbReference>
<protein>
    <recommendedName>
        <fullName evidence="3">Gliding motility lipoprotein GldD</fullName>
    </recommendedName>
</protein>
<proteinExistence type="predicted"/>
<keyword evidence="1" id="KW-1133">Transmembrane helix</keyword>
<dbReference type="AlphaFoldDB" id="A0A0F8ZTH1"/>
<evidence type="ECO:0000256" key="1">
    <source>
        <dbReference type="SAM" id="Phobius"/>
    </source>
</evidence>
<evidence type="ECO:0008006" key="3">
    <source>
        <dbReference type="Google" id="ProtNLM"/>
    </source>
</evidence>
<dbReference type="NCBIfam" id="TIGR03512">
    <property type="entry name" value="GldD_lipo"/>
    <property type="match status" value="1"/>
</dbReference>
<name>A0A0F8ZTH1_9ZZZZ</name>
<dbReference type="InterPro" id="IPR019850">
    <property type="entry name" value="GldD-like"/>
</dbReference>
<reference evidence="2" key="1">
    <citation type="journal article" date="2015" name="Nature">
        <title>Complex archaea that bridge the gap between prokaryotes and eukaryotes.</title>
        <authorList>
            <person name="Spang A."/>
            <person name="Saw J.H."/>
            <person name="Jorgensen S.L."/>
            <person name="Zaremba-Niedzwiedzka K."/>
            <person name="Martijn J."/>
            <person name="Lind A.E."/>
            <person name="van Eijk R."/>
            <person name="Schleper C."/>
            <person name="Guy L."/>
            <person name="Ettema T.J."/>
        </authorList>
    </citation>
    <scope>NUCLEOTIDE SEQUENCE</scope>
</reference>
<dbReference type="Pfam" id="PF25593">
    <property type="entry name" value="GldD_lipo"/>
    <property type="match status" value="1"/>
</dbReference>
<sequence>MGTNEGKDRFLSPGIIMVLLISLVLWPACQRNYTPKPRGYLRIEFPDKEYTRFDSICPFIFEHPVYSRIVPDTDYYSEPCWINIDFPRFNGEIHVSYKIVEGNLDEYSEDSRSLAYKHTIRADAIKETVYSNPALNVYGILYDIKGNAASNLQFYLTDSNRHFLRGSLYFNVRPDKDSLAPVIAYFREDIIHLMESFEWK</sequence>
<comment type="caution">
    <text evidence="2">The sequence shown here is derived from an EMBL/GenBank/DDBJ whole genome shotgun (WGS) entry which is preliminary data.</text>
</comment>